<sequence length="528" mass="59613">MVSGFEITGLVGAVHTSIDLLDRLSTLIQDYLHYDTGVADLSRRFSTDSQTLSHILQVLKNLNASAENINLPDEDAKLHSDIEAHLVLLEQRLRFRVDKLAGGGRNGGGGSGFAAKSAWTLWRKRDLERLEAELSNWINRVHVIYSAIEAEVRTRRGYKATTMEERIGVLRDIFTGLTRQPVDESSLLISESDLHEMPTNEPTRRVTATFQDTPTSSFPVIIEYISKAYSHNLTPDEVSTIGTAVRELAKVLYYAAPEQTRILKCRGYFHEPKTCRFGIVYEIPPGVAPHNSKHVDPHGETKPQGKSKVLSLRDLLNRIPRFSLSDRLKFVCELAKALVYVHLVGWVHKSVRPDNILILEDPSLPEARRFPYVLPPPFLAGFEYARSVKTASDRRSDAEWHLNLYRHPKRQFLERNSEYTMAHDVYSLGVILLELGLWGSNGFKPFQAREELFTKKTGEQIKEVFLGLAEGENATAASKNKGVAFQMGDRYAGLVRLCLNIDEKQELPTAAFIQDLWLALDEMRSAMV</sequence>
<dbReference type="Gene3D" id="1.10.510.10">
    <property type="entry name" value="Transferase(Phosphotransferase) domain 1"/>
    <property type="match status" value="1"/>
</dbReference>
<comment type="caution">
    <text evidence="2">The sequence shown here is derived from an EMBL/GenBank/DDBJ whole genome shotgun (WGS) entry which is preliminary data.</text>
</comment>
<name>A0A5J5ER87_9PEZI</name>
<organism evidence="2 3">
    <name type="scientific">Sphaerosporella brunnea</name>
    <dbReference type="NCBI Taxonomy" id="1250544"/>
    <lineage>
        <taxon>Eukaryota</taxon>
        <taxon>Fungi</taxon>
        <taxon>Dikarya</taxon>
        <taxon>Ascomycota</taxon>
        <taxon>Pezizomycotina</taxon>
        <taxon>Pezizomycetes</taxon>
        <taxon>Pezizales</taxon>
        <taxon>Pyronemataceae</taxon>
        <taxon>Sphaerosporella</taxon>
    </lineage>
</organism>
<dbReference type="AlphaFoldDB" id="A0A5J5ER87"/>
<evidence type="ECO:0000313" key="2">
    <source>
        <dbReference type="EMBL" id="KAA8900220.1"/>
    </source>
</evidence>
<gene>
    <name evidence="2" type="ORF">FN846DRAFT_149063</name>
</gene>
<dbReference type="GO" id="GO:0005524">
    <property type="term" value="F:ATP binding"/>
    <property type="evidence" value="ECO:0007669"/>
    <property type="project" value="InterPro"/>
</dbReference>
<protein>
    <submittedName>
        <fullName evidence="2">Kinase-like domain-containing protein</fullName>
    </submittedName>
</protein>
<keyword evidence="2" id="KW-0808">Transferase</keyword>
<reference evidence="2 3" key="1">
    <citation type="submission" date="2019-09" db="EMBL/GenBank/DDBJ databases">
        <title>Draft genome of the ectomycorrhizal ascomycete Sphaerosporella brunnea.</title>
        <authorList>
            <consortium name="DOE Joint Genome Institute"/>
            <person name="Benucci G.M."/>
            <person name="Marozzi G."/>
            <person name="Antonielli L."/>
            <person name="Sanchez S."/>
            <person name="Marco P."/>
            <person name="Wang X."/>
            <person name="Falini L.B."/>
            <person name="Barry K."/>
            <person name="Haridas S."/>
            <person name="Lipzen A."/>
            <person name="Labutti K."/>
            <person name="Grigoriev I.V."/>
            <person name="Murat C."/>
            <person name="Martin F."/>
            <person name="Albertini E."/>
            <person name="Donnini D."/>
            <person name="Bonito G."/>
        </authorList>
    </citation>
    <scope>NUCLEOTIDE SEQUENCE [LARGE SCALE GENOMIC DNA]</scope>
    <source>
        <strain evidence="2 3">Sb_GMNB300</strain>
    </source>
</reference>
<dbReference type="EMBL" id="VXIS01000157">
    <property type="protein sequence ID" value="KAA8900220.1"/>
    <property type="molecule type" value="Genomic_DNA"/>
</dbReference>
<accession>A0A5J5ER87</accession>
<dbReference type="PANTHER" id="PTHR37542">
    <property type="entry name" value="HELO DOMAIN-CONTAINING PROTEIN-RELATED"/>
    <property type="match status" value="1"/>
</dbReference>
<dbReference type="SUPFAM" id="SSF56112">
    <property type="entry name" value="Protein kinase-like (PK-like)"/>
    <property type="match status" value="1"/>
</dbReference>
<dbReference type="Proteomes" id="UP000326924">
    <property type="component" value="Unassembled WGS sequence"/>
</dbReference>
<keyword evidence="2" id="KW-0418">Kinase</keyword>
<dbReference type="PANTHER" id="PTHR37542:SF3">
    <property type="entry name" value="PRION-INHIBITION AND PROPAGATION HELO DOMAIN-CONTAINING PROTEIN"/>
    <property type="match status" value="1"/>
</dbReference>
<dbReference type="InterPro" id="IPR000719">
    <property type="entry name" value="Prot_kinase_dom"/>
</dbReference>
<evidence type="ECO:0000259" key="1">
    <source>
        <dbReference type="PROSITE" id="PS50011"/>
    </source>
</evidence>
<dbReference type="PROSITE" id="PS50011">
    <property type="entry name" value="PROTEIN_KINASE_DOM"/>
    <property type="match status" value="1"/>
</dbReference>
<dbReference type="Pfam" id="PF00069">
    <property type="entry name" value="Pkinase"/>
    <property type="match status" value="1"/>
</dbReference>
<keyword evidence="3" id="KW-1185">Reference proteome</keyword>
<dbReference type="InParanoid" id="A0A5J5ER87"/>
<dbReference type="GO" id="GO:0004672">
    <property type="term" value="F:protein kinase activity"/>
    <property type="evidence" value="ECO:0007669"/>
    <property type="project" value="InterPro"/>
</dbReference>
<dbReference type="OrthoDB" id="1911848at2759"/>
<dbReference type="InterPro" id="IPR011009">
    <property type="entry name" value="Kinase-like_dom_sf"/>
</dbReference>
<evidence type="ECO:0000313" key="3">
    <source>
        <dbReference type="Proteomes" id="UP000326924"/>
    </source>
</evidence>
<feature type="domain" description="Protein kinase" evidence="1">
    <location>
        <begin position="191"/>
        <end position="518"/>
    </location>
</feature>
<proteinExistence type="predicted"/>